<sequence length="48" mass="5833">MVNMHLRVQIYDKNYHVSAGDAHFRSLMMHSTFWAIYQEFRIVTRPFS</sequence>
<gene>
    <name evidence="1" type="ORF">J07HQW2_00825</name>
</gene>
<evidence type="ECO:0000313" key="2">
    <source>
        <dbReference type="Proteomes" id="UP000030710"/>
    </source>
</evidence>
<proteinExistence type="predicted"/>
<accession>U1PQ14</accession>
<dbReference type="Proteomes" id="UP000030710">
    <property type="component" value="Unassembled WGS sequence"/>
</dbReference>
<evidence type="ECO:0000313" key="1">
    <source>
        <dbReference type="EMBL" id="ERG94391.1"/>
    </source>
</evidence>
<protein>
    <submittedName>
        <fullName evidence="1">Uncharacterized protein</fullName>
    </submittedName>
</protein>
<dbReference type="AlphaFoldDB" id="U1PQ14"/>
<name>U1PQ14_9EURY</name>
<reference evidence="1 2" key="1">
    <citation type="journal article" date="2013" name="PLoS ONE">
        <title>Assembly-driven community genomics of a hypersaline microbial ecosystem.</title>
        <authorList>
            <person name="Podell S."/>
            <person name="Ugalde J.A."/>
            <person name="Narasingarao P."/>
            <person name="Banfield J.F."/>
            <person name="Heidelberg K.B."/>
            <person name="Allen E.E."/>
        </authorList>
    </citation>
    <scope>NUCLEOTIDE SEQUENCE [LARGE SCALE GENOMIC DNA]</scope>
    <source>
        <strain evidence="2">J07HQW2</strain>
    </source>
</reference>
<dbReference type="HOGENOM" id="CLU_3147918_0_0_2"/>
<organism evidence="1 2">
    <name type="scientific">Haloquadratum walsbyi J07HQW2</name>
    <dbReference type="NCBI Taxonomy" id="1238425"/>
    <lineage>
        <taxon>Archaea</taxon>
        <taxon>Methanobacteriati</taxon>
        <taxon>Methanobacteriota</taxon>
        <taxon>Stenosarchaea group</taxon>
        <taxon>Halobacteria</taxon>
        <taxon>Halobacteriales</taxon>
        <taxon>Haloferacaceae</taxon>
        <taxon>Haloquadratum</taxon>
    </lineage>
</organism>
<dbReference type="EMBL" id="KE356561">
    <property type="protein sequence ID" value="ERG94391.1"/>
    <property type="molecule type" value="Genomic_DNA"/>
</dbReference>